<feature type="domain" description="SDH C-terminal" evidence="3">
    <location>
        <begin position="537"/>
        <end position="564"/>
    </location>
</feature>
<protein>
    <recommendedName>
        <fullName evidence="6">Shikimate dehydrogenase</fullName>
    </recommendedName>
</protein>
<evidence type="ECO:0000259" key="2">
    <source>
        <dbReference type="Pfam" id="PF08501"/>
    </source>
</evidence>
<dbReference type="CDD" id="cd00502">
    <property type="entry name" value="DHQase_I"/>
    <property type="match status" value="1"/>
</dbReference>
<dbReference type="GO" id="GO:0019632">
    <property type="term" value="P:shikimate metabolic process"/>
    <property type="evidence" value="ECO:0007669"/>
    <property type="project" value="TreeGrafter"/>
</dbReference>
<dbReference type="PANTHER" id="PTHR21089">
    <property type="entry name" value="SHIKIMATE DEHYDROGENASE"/>
    <property type="match status" value="1"/>
</dbReference>
<dbReference type="Pfam" id="PF18317">
    <property type="entry name" value="SDH_C"/>
    <property type="match status" value="1"/>
</dbReference>
<organism evidence="4 5">
    <name type="scientific">Stephania japonica</name>
    <dbReference type="NCBI Taxonomy" id="461633"/>
    <lineage>
        <taxon>Eukaryota</taxon>
        <taxon>Viridiplantae</taxon>
        <taxon>Streptophyta</taxon>
        <taxon>Embryophyta</taxon>
        <taxon>Tracheophyta</taxon>
        <taxon>Spermatophyta</taxon>
        <taxon>Magnoliopsida</taxon>
        <taxon>Ranunculales</taxon>
        <taxon>Menispermaceae</taxon>
        <taxon>Menispermoideae</taxon>
        <taxon>Cissampelideae</taxon>
        <taxon>Stephania</taxon>
    </lineage>
</organism>
<dbReference type="EMBL" id="JBBNAE010000002">
    <property type="protein sequence ID" value="KAK9146826.1"/>
    <property type="molecule type" value="Genomic_DNA"/>
</dbReference>
<dbReference type="Gene3D" id="3.40.50.10860">
    <property type="entry name" value="Leucine Dehydrogenase, chain A, domain 1"/>
    <property type="match status" value="1"/>
</dbReference>
<evidence type="ECO:0000256" key="1">
    <source>
        <dbReference type="SAM" id="MobiDB-lite"/>
    </source>
</evidence>
<dbReference type="NCBIfam" id="TIGR01093">
    <property type="entry name" value="aroD"/>
    <property type="match status" value="1"/>
</dbReference>
<evidence type="ECO:0000313" key="5">
    <source>
        <dbReference type="Proteomes" id="UP001417504"/>
    </source>
</evidence>
<dbReference type="Gene3D" id="3.20.20.70">
    <property type="entry name" value="Aldolase class I"/>
    <property type="match status" value="1"/>
</dbReference>
<dbReference type="HAMAP" id="MF_00222">
    <property type="entry name" value="Shikimate_DH_AroE"/>
    <property type="match status" value="1"/>
</dbReference>
<dbReference type="Gene3D" id="3.40.50.720">
    <property type="entry name" value="NAD(P)-binding Rossmann-like Domain"/>
    <property type="match status" value="1"/>
</dbReference>
<dbReference type="FunFam" id="3.40.50.720:FF:000172">
    <property type="entry name" value="Bifunctional 3-dehydroquinate dehydratase/shikimate dehydrogenase, chloroplastic"/>
    <property type="match status" value="1"/>
</dbReference>
<dbReference type="PANTHER" id="PTHR21089:SF1">
    <property type="entry name" value="BIFUNCTIONAL 3-DEHYDROQUINATE DEHYDRATASE_SHIKIMATE DEHYDROGENASE, CHLOROPLASTIC"/>
    <property type="match status" value="1"/>
</dbReference>
<feature type="domain" description="Shikimate dehydrogenase substrate binding N-terminal" evidence="2">
    <location>
        <begin position="298"/>
        <end position="378"/>
    </location>
</feature>
<keyword evidence="5" id="KW-1185">Reference proteome</keyword>
<evidence type="ECO:0008006" key="6">
    <source>
        <dbReference type="Google" id="ProtNLM"/>
    </source>
</evidence>
<dbReference type="InterPro" id="IPR022893">
    <property type="entry name" value="Shikimate_DH_fam"/>
</dbReference>
<dbReference type="GO" id="GO:0004764">
    <property type="term" value="F:shikimate 3-dehydrogenase (NADP+) activity"/>
    <property type="evidence" value="ECO:0007669"/>
    <property type="project" value="InterPro"/>
</dbReference>
<dbReference type="InterPro" id="IPR036291">
    <property type="entry name" value="NAD(P)-bd_dom_sf"/>
</dbReference>
<dbReference type="FunFam" id="3.20.20.70:FF:000142">
    <property type="entry name" value="bifunctional 3-dehydroquinate dehydratase/shikimate dehydrogenase, chloroplastic"/>
    <property type="match status" value="1"/>
</dbReference>
<feature type="compositionally biased region" description="Polar residues" evidence="1">
    <location>
        <begin position="1"/>
        <end position="19"/>
    </location>
</feature>
<dbReference type="InterPro" id="IPR041121">
    <property type="entry name" value="SDH_C"/>
</dbReference>
<dbReference type="HAMAP" id="MF_00214">
    <property type="entry name" value="AroD"/>
    <property type="match status" value="1"/>
</dbReference>
<dbReference type="InterPro" id="IPR001381">
    <property type="entry name" value="DHquinase_I"/>
</dbReference>
<reference evidence="4 5" key="1">
    <citation type="submission" date="2024-01" db="EMBL/GenBank/DDBJ databases">
        <title>Genome assemblies of Stephania.</title>
        <authorList>
            <person name="Yang L."/>
        </authorList>
    </citation>
    <scope>NUCLEOTIDE SEQUENCE [LARGE SCALE GENOMIC DNA]</scope>
    <source>
        <strain evidence="4">QJT</strain>
        <tissue evidence="4">Leaf</tissue>
    </source>
</reference>
<sequence length="569" mass="61699">MRTSLTSHLSYTHNTQRTTHNSRRRASSPTPLHFVSAMEPIGLSSLSSSDLLQSNGGGSRRNQALVCAPIMGRSVDEMLADIDKAKAVGADVAEIRVDYLNNFSPNRDLERLIRECSLSSLITYRPKWEGGEYEGDENSRQDALRLALELGADYIDVELKVAHEFINSIHGKKPINSKIIVSSHNYHSTPSVEEIGDLVARIQSTGADIVKIATTALDVTDVARMFQITVNSHVPIIGLVMTERGLISRLLCPKFGGFLTFGTIEAGVVSAPGQPTLKDLLDVYDLRRIGLDTKIFGLIGKPVGHSKGSILYNRAFKADGFNGVYVPFLVDDIAKFLKTYSSPDFTGFSCTIPYKEEALKCCDDVDPIAKSIGAVNLIVRRPSDGKLIGYNTDYVGAINAIENGLRGLHNLKGETGSPLAGKLFVIIGAGGAGKALAYGAKEKGARVVIANRTYGEILRLLCGGDALSLGDLETYHPEGGMILANTTSIGMHPKIDETPLPKHALGAYSLVFDAVYTPKITRLLREAQEVGAATVGGLEMFIGQAYEQYERFTGLPAPKELFREIMSDY</sequence>
<accession>A0AAP0K6I3</accession>
<dbReference type="Pfam" id="PF01487">
    <property type="entry name" value="DHquinase_I"/>
    <property type="match status" value="1"/>
</dbReference>
<dbReference type="SUPFAM" id="SSF53223">
    <property type="entry name" value="Aminoacid dehydrogenase-like, N-terminal domain"/>
    <property type="match status" value="1"/>
</dbReference>
<proteinExistence type="inferred from homology"/>
<name>A0AAP0K6I3_9MAGN</name>
<dbReference type="SUPFAM" id="SSF51569">
    <property type="entry name" value="Aldolase"/>
    <property type="match status" value="1"/>
</dbReference>
<feature type="region of interest" description="Disordered" evidence="1">
    <location>
        <begin position="1"/>
        <end position="28"/>
    </location>
</feature>
<dbReference type="SUPFAM" id="SSF51735">
    <property type="entry name" value="NAD(P)-binding Rossmann-fold domains"/>
    <property type="match status" value="1"/>
</dbReference>
<dbReference type="InterPro" id="IPR013785">
    <property type="entry name" value="Aldolase_TIM"/>
</dbReference>
<dbReference type="AlphaFoldDB" id="A0AAP0K6I3"/>
<gene>
    <name evidence="4" type="ORF">Sjap_006729</name>
</gene>
<dbReference type="CDD" id="cd01065">
    <property type="entry name" value="NAD_bind_Shikimate_DH"/>
    <property type="match status" value="1"/>
</dbReference>
<evidence type="ECO:0000259" key="3">
    <source>
        <dbReference type="Pfam" id="PF18317"/>
    </source>
</evidence>
<dbReference type="GO" id="GO:0003855">
    <property type="term" value="F:3-dehydroquinate dehydratase activity"/>
    <property type="evidence" value="ECO:0007669"/>
    <property type="project" value="InterPro"/>
</dbReference>
<dbReference type="Proteomes" id="UP001417504">
    <property type="component" value="Unassembled WGS sequence"/>
</dbReference>
<dbReference type="InterPro" id="IPR013708">
    <property type="entry name" value="Shikimate_DH-bd_N"/>
</dbReference>
<dbReference type="GO" id="GO:0009423">
    <property type="term" value="P:chorismate biosynthetic process"/>
    <property type="evidence" value="ECO:0007669"/>
    <property type="project" value="TreeGrafter"/>
</dbReference>
<dbReference type="Pfam" id="PF08501">
    <property type="entry name" value="Shikimate_dh_N"/>
    <property type="match status" value="1"/>
</dbReference>
<comment type="caution">
    <text evidence="4">The sequence shown here is derived from an EMBL/GenBank/DDBJ whole genome shotgun (WGS) entry which is preliminary data.</text>
</comment>
<dbReference type="InterPro" id="IPR046346">
    <property type="entry name" value="Aminoacid_DH-like_N_sf"/>
</dbReference>
<evidence type="ECO:0000313" key="4">
    <source>
        <dbReference type="EMBL" id="KAK9146826.1"/>
    </source>
</evidence>
<dbReference type="FunFam" id="3.40.50.10860:FF:000009">
    <property type="entry name" value="Bifunctional 3-dehydroquinate dehydratase/shikimate dehydrogenase, chloroplastic"/>
    <property type="match status" value="1"/>
</dbReference>